<dbReference type="Proteomes" id="UP000319818">
    <property type="component" value="Unassembled WGS sequence"/>
</dbReference>
<evidence type="ECO:0000313" key="3">
    <source>
        <dbReference type="Proteomes" id="UP000319818"/>
    </source>
</evidence>
<feature type="signal peptide" evidence="1">
    <location>
        <begin position="1"/>
        <end position="19"/>
    </location>
</feature>
<evidence type="ECO:0000313" key="2">
    <source>
        <dbReference type="EMBL" id="TQM43810.1"/>
    </source>
</evidence>
<evidence type="ECO:0000256" key="1">
    <source>
        <dbReference type="SAM" id="SignalP"/>
    </source>
</evidence>
<dbReference type="RefSeq" id="WP_142097876.1">
    <property type="nucleotide sequence ID" value="NZ_VFPH01000001.1"/>
</dbReference>
<gene>
    <name evidence="2" type="ORF">FB388_1162</name>
</gene>
<keyword evidence="3" id="KW-1185">Reference proteome</keyword>
<protein>
    <submittedName>
        <fullName evidence="2">Uncharacterized protein</fullName>
    </submittedName>
</protein>
<comment type="caution">
    <text evidence="2">The sequence shown here is derived from an EMBL/GenBank/DDBJ whole genome shotgun (WGS) entry which is preliminary data.</text>
</comment>
<name>A0A543GCL8_9PSEU</name>
<feature type="chain" id="PRO_5038547025" evidence="1">
    <location>
        <begin position="20"/>
        <end position="360"/>
    </location>
</feature>
<dbReference type="AlphaFoldDB" id="A0A543GCL8"/>
<reference evidence="2 3" key="1">
    <citation type="submission" date="2019-06" db="EMBL/GenBank/DDBJ databases">
        <title>Sequencing the genomes of 1000 actinobacteria strains.</title>
        <authorList>
            <person name="Klenk H.-P."/>
        </authorList>
    </citation>
    <scope>NUCLEOTIDE SEQUENCE [LARGE SCALE GENOMIC DNA]</scope>
    <source>
        <strain evidence="2 3">DSM 45511</strain>
    </source>
</reference>
<dbReference type="EMBL" id="VFPH01000001">
    <property type="protein sequence ID" value="TQM43810.1"/>
    <property type="molecule type" value="Genomic_DNA"/>
</dbReference>
<sequence length="360" mass="38503">MGSLLLASLTSGVGSAAAAAGPCVAPAASDDAATYDFIHTYRSECATNRNYDRTFPDVTLATTVDGTNRLSVTTSTALAGAIASVRVNDKEFIASGGYGAALQYAFHAWQEGEAGSECYNPTQAGTRLDAEGQKAPYHRKSSTSALYTMAKSGLSVRTESRPAMFMTRADPAPGWDGCHGVDFQPDRVPFSQGLSPYWLETTVDLQPDGAQELSNVIRLEATLTSDDDTHDHFDGVLVAYLQRDFTDAFSVDPTTRVLTPRPNDSYTSKEPLARCTTDGDYCMGILTVPSAVAAGTYYYSMSRPPSPYNGMTGEDTIQITAPRGTVARGDKVSYEVYLAVGNRQRVADTLAVLQGVVAER</sequence>
<organism evidence="2 3">
    <name type="scientific">Pseudonocardia cypriaca</name>
    <dbReference type="NCBI Taxonomy" id="882449"/>
    <lineage>
        <taxon>Bacteria</taxon>
        <taxon>Bacillati</taxon>
        <taxon>Actinomycetota</taxon>
        <taxon>Actinomycetes</taxon>
        <taxon>Pseudonocardiales</taxon>
        <taxon>Pseudonocardiaceae</taxon>
        <taxon>Pseudonocardia</taxon>
    </lineage>
</organism>
<proteinExistence type="predicted"/>
<accession>A0A543GCL8</accession>
<dbReference type="OrthoDB" id="3500771at2"/>
<keyword evidence="1" id="KW-0732">Signal</keyword>